<keyword evidence="2 3" id="KW-0479">Metal-binding</keyword>
<gene>
    <name evidence="4" type="ORF">GCM10009021_04580</name>
</gene>
<dbReference type="AlphaFoldDB" id="A0A830G747"/>
<sequence>MELSEIVSRYDERLRTEDYADVDASANGLQVGPADREITHAAFAVDAVAETAAAAADAGADLLVTHHGLSWGGIERVTGRQYGRIAPLIEHDVALYVSHLPLDGHPELGNAAGIADLLGLTDVEGFGSVGPETAGLRGSADALARADVNALLDDELDHGGTGVRCLDFGPETIEDVAILTGAGADFLDEAVAAGVDAFVTGEPKGKTYHEAKEAGVNVFCGTHYGTETFGVRSLMDLADSWGVETTYLDAPTGL</sequence>
<feature type="binding site" evidence="3">
    <location>
        <position position="67"/>
    </location>
    <ligand>
        <name>a divalent metal cation</name>
        <dbReference type="ChEBI" id="CHEBI:60240"/>
        <label>1</label>
    </ligand>
</feature>
<dbReference type="GO" id="GO:0005737">
    <property type="term" value="C:cytoplasm"/>
    <property type="evidence" value="ECO:0007669"/>
    <property type="project" value="TreeGrafter"/>
</dbReference>
<feature type="binding site" evidence="3">
    <location>
        <position position="223"/>
    </location>
    <ligand>
        <name>a divalent metal cation</name>
        <dbReference type="ChEBI" id="CHEBI:60240"/>
        <label>1</label>
    </ligand>
</feature>
<evidence type="ECO:0000256" key="1">
    <source>
        <dbReference type="ARBA" id="ARBA00006964"/>
    </source>
</evidence>
<dbReference type="EMBL" id="BMOQ01000001">
    <property type="protein sequence ID" value="GGN08279.1"/>
    <property type="molecule type" value="Genomic_DNA"/>
</dbReference>
<dbReference type="Pfam" id="PF01784">
    <property type="entry name" value="DUF34_NIF3"/>
    <property type="match status" value="1"/>
</dbReference>
<accession>A0A830G747</accession>
<proteinExistence type="inferred from homology"/>
<comment type="similarity">
    <text evidence="1">Belongs to the GTP cyclohydrolase I type 2/NIF3 family.</text>
</comment>
<dbReference type="RefSeq" id="WP_188876884.1">
    <property type="nucleotide sequence ID" value="NZ_BMOQ01000001.1"/>
</dbReference>
<evidence type="ECO:0000313" key="4">
    <source>
        <dbReference type="EMBL" id="GGN08279.1"/>
    </source>
</evidence>
<feature type="binding site" evidence="3">
    <location>
        <position position="103"/>
    </location>
    <ligand>
        <name>a divalent metal cation</name>
        <dbReference type="ChEBI" id="CHEBI:60240"/>
        <label>1</label>
    </ligand>
</feature>
<keyword evidence="5" id="KW-1185">Reference proteome</keyword>
<name>A0A830G747_9EURY</name>
<comment type="caution">
    <text evidence="4">The sequence shown here is derived from an EMBL/GenBank/DDBJ whole genome shotgun (WGS) entry which is preliminary data.</text>
</comment>
<dbReference type="PANTHER" id="PTHR13799:SF14">
    <property type="entry name" value="GTP CYCLOHYDROLASE 1 TYPE 2 HOMOLOG"/>
    <property type="match status" value="1"/>
</dbReference>
<dbReference type="InterPro" id="IPR002678">
    <property type="entry name" value="DUF34/NIF3"/>
</dbReference>
<evidence type="ECO:0000256" key="2">
    <source>
        <dbReference type="ARBA" id="ARBA00022723"/>
    </source>
</evidence>
<dbReference type="FunFam" id="3.40.1390.30:FF:000001">
    <property type="entry name" value="GTP cyclohydrolase 1 type 2"/>
    <property type="match status" value="1"/>
</dbReference>
<dbReference type="InterPro" id="IPR036069">
    <property type="entry name" value="DUF34/NIF3_sf"/>
</dbReference>
<protein>
    <submittedName>
        <fullName evidence="4">Nif3-like dinuclear metal center hexameric protein</fullName>
    </submittedName>
</protein>
<reference evidence="4 5" key="1">
    <citation type="journal article" date="2019" name="Int. J. Syst. Evol. Microbiol.">
        <title>The Global Catalogue of Microorganisms (GCM) 10K type strain sequencing project: providing services to taxonomists for standard genome sequencing and annotation.</title>
        <authorList>
            <consortium name="The Broad Institute Genomics Platform"/>
            <consortium name="The Broad Institute Genome Sequencing Center for Infectious Disease"/>
            <person name="Wu L."/>
            <person name="Ma J."/>
        </authorList>
    </citation>
    <scope>NUCLEOTIDE SEQUENCE [LARGE SCALE GENOMIC DNA]</scope>
    <source>
        <strain evidence="4 5">JCM 16331</strain>
    </source>
</reference>
<dbReference type="GO" id="GO:0046872">
    <property type="term" value="F:metal ion binding"/>
    <property type="evidence" value="ECO:0007669"/>
    <property type="project" value="UniProtKB-KW"/>
</dbReference>
<dbReference type="Proteomes" id="UP000608850">
    <property type="component" value="Unassembled WGS sequence"/>
</dbReference>
<dbReference type="SUPFAM" id="SSF102705">
    <property type="entry name" value="NIF3 (NGG1p interacting factor 3)-like"/>
    <property type="match status" value="1"/>
</dbReference>
<dbReference type="OrthoDB" id="85198at2157"/>
<organism evidence="4 5">
    <name type="scientific">Halarchaeum nitratireducens</name>
    <dbReference type="NCBI Taxonomy" id="489913"/>
    <lineage>
        <taxon>Archaea</taxon>
        <taxon>Methanobacteriati</taxon>
        <taxon>Methanobacteriota</taxon>
        <taxon>Stenosarchaea group</taxon>
        <taxon>Halobacteria</taxon>
        <taxon>Halobacteriales</taxon>
        <taxon>Halobacteriaceae</taxon>
    </lineage>
</organism>
<dbReference type="Gene3D" id="3.40.1390.30">
    <property type="entry name" value="NIF3 (NGG1p interacting factor 3)-like"/>
    <property type="match status" value="2"/>
</dbReference>
<evidence type="ECO:0000313" key="5">
    <source>
        <dbReference type="Proteomes" id="UP000608850"/>
    </source>
</evidence>
<dbReference type="NCBIfam" id="TIGR00486">
    <property type="entry name" value="YbgI_SA1388"/>
    <property type="match status" value="1"/>
</dbReference>
<dbReference type="PANTHER" id="PTHR13799">
    <property type="entry name" value="NGG1 INTERACTING FACTOR 3"/>
    <property type="match status" value="1"/>
</dbReference>
<feature type="binding site" evidence="3">
    <location>
        <position position="227"/>
    </location>
    <ligand>
        <name>a divalent metal cation</name>
        <dbReference type="ChEBI" id="CHEBI:60240"/>
        <label>1</label>
    </ligand>
</feature>
<evidence type="ECO:0000256" key="3">
    <source>
        <dbReference type="PIRSR" id="PIRSR602678-1"/>
    </source>
</evidence>
<feature type="binding site" evidence="3">
    <location>
        <position position="66"/>
    </location>
    <ligand>
        <name>a divalent metal cation</name>
        <dbReference type="ChEBI" id="CHEBI:60240"/>
        <label>1</label>
    </ligand>
</feature>